<evidence type="ECO:0000259" key="5">
    <source>
        <dbReference type="Pfam" id="PF00496"/>
    </source>
</evidence>
<sequence>MKKWLVLVVAIVMMVTAACSGGGQKKSGGSAAQELTYATTSDAVGLSPIMTNDSVSANVIDQVYETLFERNIKTNEIEPLLAESYETPDDQTWVIKLKKDIKFQDGTDFNAEAVKYTFDKFRDPKTAAPRASLLEPIESVTVVDDYTVEIKTKYPYGPLLAALSHSNAAIVSPEADQSQDLMKEPVGTGPFKFVSWTPGDQIVLEKNKDYWRDPAKLDKVTYKVVPEVSTAISMLQTGKVQFLDALPTEQVKRIEALKNVNVSKEEGTPVSYLGFNMSKEPMNNPEFRQAVAYALDRASYVKKMNGLGVEGNSLIGPKVFGYDASADDAGYAYDPEKAKEMVKKNDFGSKALTILTPNRDNYMLMAEIAQSQLQDAGFNVKIESMEWGTFLDTVRDGKYDITFLGWANSTSDGSELLYPNFHSDNIGSSNRVQYNNPDFDKLVDESRENIDEDVRAKKLDEANKLIVKDAPIVVMNHGVNTSATDKSVKGLKLDPTGSWKLYNVYRE</sequence>
<accession>A0A0M0G1I5</accession>
<evidence type="ECO:0000256" key="3">
    <source>
        <dbReference type="ARBA" id="ARBA00022448"/>
    </source>
</evidence>
<dbReference type="RefSeq" id="WP_053429101.1">
    <property type="nucleotide sequence ID" value="NZ_BSED01000059.1"/>
</dbReference>
<comment type="subcellular location">
    <subcellularLocation>
        <location evidence="1">Cell membrane</location>
        <topology evidence="1">Lipid-anchor</topology>
    </subcellularLocation>
</comment>
<feature type="domain" description="Solute-binding protein family 5" evidence="5">
    <location>
        <begin position="76"/>
        <end position="427"/>
    </location>
</feature>
<dbReference type="InterPro" id="IPR039424">
    <property type="entry name" value="SBP_5"/>
</dbReference>
<dbReference type="PATRIC" id="fig|189381.12.peg.4201"/>
<organism evidence="6 7">
    <name type="scientific">Rossellomorea marisflavi</name>
    <dbReference type="NCBI Taxonomy" id="189381"/>
    <lineage>
        <taxon>Bacteria</taxon>
        <taxon>Bacillati</taxon>
        <taxon>Bacillota</taxon>
        <taxon>Bacilli</taxon>
        <taxon>Bacillales</taxon>
        <taxon>Bacillaceae</taxon>
        <taxon>Rossellomorea</taxon>
    </lineage>
</organism>
<keyword evidence="4" id="KW-0732">Signal</keyword>
<dbReference type="PANTHER" id="PTHR30290">
    <property type="entry name" value="PERIPLASMIC BINDING COMPONENT OF ABC TRANSPORTER"/>
    <property type="match status" value="1"/>
</dbReference>
<evidence type="ECO:0000313" key="7">
    <source>
        <dbReference type="Proteomes" id="UP000037405"/>
    </source>
</evidence>
<dbReference type="GO" id="GO:0043190">
    <property type="term" value="C:ATP-binding cassette (ABC) transporter complex"/>
    <property type="evidence" value="ECO:0007669"/>
    <property type="project" value="InterPro"/>
</dbReference>
<dbReference type="InterPro" id="IPR000914">
    <property type="entry name" value="SBP_5_dom"/>
</dbReference>
<comment type="caution">
    <text evidence="6">The sequence shown here is derived from an EMBL/GenBank/DDBJ whole genome shotgun (WGS) entry which is preliminary data.</text>
</comment>
<dbReference type="GO" id="GO:0015833">
    <property type="term" value="P:peptide transport"/>
    <property type="evidence" value="ECO:0007669"/>
    <property type="project" value="TreeGrafter"/>
</dbReference>
<protein>
    <submittedName>
        <fullName evidence="6">ABC transporter substrate-binding protein</fullName>
    </submittedName>
</protein>
<comment type="similarity">
    <text evidence="2">Belongs to the bacterial solute-binding protein 5 family.</text>
</comment>
<dbReference type="PROSITE" id="PS01040">
    <property type="entry name" value="SBP_BACTERIAL_5"/>
    <property type="match status" value="1"/>
</dbReference>
<evidence type="ECO:0000256" key="2">
    <source>
        <dbReference type="ARBA" id="ARBA00005695"/>
    </source>
</evidence>
<dbReference type="InterPro" id="IPR023765">
    <property type="entry name" value="SBP_5_CS"/>
</dbReference>
<dbReference type="Gene3D" id="3.10.105.10">
    <property type="entry name" value="Dipeptide-binding Protein, Domain 3"/>
    <property type="match status" value="1"/>
</dbReference>
<dbReference type="Gene3D" id="3.90.76.10">
    <property type="entry name" value="Dipeptide-binding Protein, Domain 1"/>
    <property type="match status" value="1"/>
</dbReference>
<evidence type="ECO:0000256" key="4">
    <source>
        <dbReference type="ARBA" id="ARBA00022729"/>
    </source>
</evidence>
<gene>
    <name evidence="6" type="ORF">AF331_16060</name>
</gene>
<evidence type="ECO:0000313" key="6">
    <source>
        <dbReference type="EMBL" id="KON83685.1"/>
    </source>
</evidence>
<dbReference type="SUPFAM" id="SSF53850">
    <property type="entry name" value="Periplasmic binding protein-like II"/>
    <property type="match status" value="1"/>
</dbReference>
<dbReference type="GO" id="GO:1904680">
    <property type="term" value="F:peptide transmembrane transporter activity"/>
    <property type="evidence" value="ECO:0007669"/>
    <property type="project" value="TreeGrafter"/>
</dbReference>
<evidence type="ECO:0000256" key="1">
    <source>
        <dbReference type="ARBA" id="ARBA00004193"/>
    </source>
</evidence>
<dbReference type="Pfam" id="PF00496">
    <property type="entry name" value="SBP_bac_5"/>
    <property type="match status" value="1"/>
</dbReference>
<name>A0A0M0G1I5_9BACI</name>
<dbReference type="Proteomes" id="UP000037405">
    <property type="component" value="Unassembled WGS sequence"/>
</dbReference>
<keyword evidence="7" id="KW-1185">Reference proteome</keyword>
<dbReference type="EMBL" id="LGUE01000005">
    <property type="protein sequence ID" value="KON83685.1"/>
    <property type="molecule type" value="Genomic_DNA"/>
</dbReference>
<dbReference type="OrthoDB" id="9796817at2"/>
<dbReference type="CDD" id="cd08499">
    <property type="entry name" value="PBP2_Ylib_like"/>
    <property type="match status" value="1"/>
</dbReference>
<dbReference type="PANTHER" id="PTHR30290:SF9">
    <property type="entry name" value="OLIGOPEPTIDE-BINDING PROTEIN APPA"/>
    <property type="match status" value="1"/>
</dbReference>
<dbReference type="PIRSF" id="PIRSF002741">
    <property type="entry name" value="MppA"/>
    <property type="match status" value="1"/>
</dbReference>
<proteinExistence type="inferred from homology"/>
<dbReference type="GO" id="GO:0042597">
    <property type="term" value="C:periplasmic space"/>
    <property type="evidence" value="ECO:0007669"/>
    <property type="project" value="UniProtKB-ARBA"/>
</dbReference>
<dbReference type="Gene3D" id="3.40.190.10">
    <property type="entry name" value="Periplasmic binding protein-like II"/>
    <property type="match status" value="1"/>
</dbReference>
<dbReference type="AlphaFoldDB" id="A0A0M0G1I5"/>
<dbReference type="STRING" id="189381.GCA_900166615_02070"/>
<dbReference type="PROSITE" id="PS51257">
    <property type="entry name" value="PROKAR_LIPOPROTEIN"/>
    <property type="match status" value="1"/>
</dbReference>
<keyword evidence="3" id="KW-0813">Transport</keyword>
<reference evidence="7" key="1">
    <citation type="submission" date="2015-07" db="EMBL/GenBank/DDBJ databases">
        <title>Fjat-14235 jcm11544.</title>
        <authorList>
            <person name="Liu B."/>
            <person name="Wang J."/>
            <person name="Zhu Y."/>
            <person name="Liu G."/>
            <person name="Chen Q."/>
            <person name="Chen Z."/>
            <person name="Lan J."/>
            <person name="Che J."/>
            <person name="Ge C."/>
            <person name="Shi H."/>
            <person name="Pan Z."/>
            <person name="Liu X."/>
        </authorList>
    </citation>
    <scope>NUCLEOTIDE SEQUENCE [LARGE SCALE GENOMIC DNA]</scope>
    <source>
        <strain evidence="7">JCM 11544</strain>
    </source>
</reference>
<dbReference type="InterPro" id="IPR030678">
    <property type="entry name" value="Peptide/Ni-bd"/>
</dbReference>